<feature type="transmembrane region" description="Helical" evidence="6">
    <location>
        <begin position="54"/>
        <end position="76"/>
    </location>
</feature>
<proteinExistence type="predicted"/>
<dbReference type="EMBL" id="JACEOL010000047">
    <property type="protein sequence ID" value="MBA4603323.1"/>
    <property type="molecule type" value="Genomic_DNA"/>
</dbReference>
<evidence type="ECO:0000256" key="2">
    <source>
        <dbReference type="ARBA" id="ARBA00022475"/>
    </source>
</evidence>
<dbReference type="Pfam" id="PF04277">
    <property type="entry name" value="OAD_gamma"/>
    <property type="match status" value="1"/>
</dbReference>
<evidence type="ECO:0000256" key="3">
    <source>
        <dbReference type="ARBA" id="ARBA00022692"/>
    </source>
</evidence>
<dbReference type="RefSeq" id="WP_181741754.1">
    <property type="nucleotide sequence ID" value="NZ_JACEOL010000047.1"/>
</dbReference>
<accession>A0A7W2AS81</accession>
<keyword evidence="3 6" id="KW-0812">Transmembrane</keyword>
<evidence type="ECO:0000313" key="7">
    <source>
        <dbReference type="EMBL" id="MBA4603323.1"/>
    </source>
</evidence>
<sequence length="171" mass="18609">MISCPGCNPDADPLPKKIMQVEGKTETGTPKAMILIALASSEGGEVIVDSQMDALSFSLINIIIVFFVLILLQGVIQLIKFVFYKKPSDPVEIAPPINKTDNEVEKSATATSDKEGDVPAKIAAACAAVAANLDGIPHRIVSIRRLTPQSLWIQSARMENMRNNAMLRHRR</sequence>
<keyword evidence="5 6" id="KW-0472">Membrane</keyword>
<comment type="caution">
    <text evidence="7">The sequence shown here is derived from an EMBL/GenBank/DDBJ whole genome shotgun (WGS) entry which is preliminary data.</text>
</comment>
<dbReference type="AlphaFoldDB" id="A0A7W2AS81"/>
<keyword evidence="8" id="KW-1185">Reference proteome</keyword>
<comment type="subcellular location">
    <subcellularLocation>
        <location evidence="1">Cell membrane</location>
    </subcellularLocation>
</comment>
<dbReference type="Proteomes" id="UP000538292">
    <property type="component" value="Unassembled WGS sequence"/>
</dbReference>
<name>A0A7W2AS81_9BACL</name>
<evidence type="ECO:0000256" key="5">
    <source>
        <dbReference type="ARBA" id="ARBA00023136"/>
    </source>
</evidence>
<reference evidence="7 8" key="1">
    <citation type="submission" date="2020-07" db="EMBL/GenBank/DDBJ databases">
        <title>Thermoactinomyces phylogeny.</title>
        <authorList>
            <person name="Dunlap C."/>
        </authorList>
    </citation>
    <scope>NUCLEOTIDE SEQUENCE [LARGE SCALE GENOMIC DNA]</scope>
    <source>
        <strain evidence="7 8">AMNI-1</strain>
    </source>
</reference>
<dbReference type="GO" id="GO:0015081">
    <property type="term" value="F:sodium ion transmembrane transporter activity"/>
    <property type="evidence" value="ECO:0007669"/>
    <property type="project" value="InterPro"/>
</dbReference>
<dbReference type="GO" id="GO:0005886">
    <property type="term" value="C:plasma membrane"/>
    <property type="evidence" value="ECO:0007669"/>
    <property type="project" value="UniProtKB-SubCell"/>
</dbReference>
<evidence type="ECO:0000256" key="4">
    <source>
        <dbReference type="ARBA" id="ARBA00022989"/>
    </source>
</evidence>
<gene>
    <name evidence="7" type="ORF">H2C83_13535</name>
</gene>
<evidence type="ECO:0000256" key="1">
    <source>
        <dbReference type="ARBA" id="ARBA00004236"/>
    </source>
</evidence>
<evidence type="ECO:0000313" key="8">
    <source>
        <dbReference type="Proteomes" id="UP000538292"/>
    </source>
</evidence>
<dbReference type="GO" id="GO:0036376">
    <property type="term" value="P:sodium ion export across plasma membrane"/>
    <property type="evidence" value="ECO:0007669"/>
    <property type="project" value="InterPro"/>
</dbReference>
<keyword evidence="2" id="KW-1003">Cell membrane</keyword>
<dbReference type="InterPro" id="IPR005899">
    <property type="entry name" value="Na_pump_deCOase"/>
</dbReference>
<protein>
    <submittedName>
        <fullName evidence="7">OadG family protein</fullName>
    </submittedName>
</protein>
<evidence type="ECO:0000256" key="6">
    <source>
        <dbReference type="SAM" id="Phobius"/>
    </source>
</evidence>
<organism evidence="7 8">
    <name type="scientific">Thermoactinomyces mirandus</name>
    <dbReference type="NCBI Taxonomy" id="2756294"/>
    <lineage>
        <taxon>Bacteria</taxon>
        <taxon>Bacillati</taxon>
        <taxon>Bacillota</taxon>
        <taxon>Bacilli</taxon>
        <taxon>Bacillales</taxon>
        <taxon>Thermoactinomycetaceae</taxon>
        <taxon>Thermoactinomyces</taxon>
    </lineage>
</organism>
<keyword evidence="4 6" id="KW-1133">Transmembrane helix</keyword>